<dbReference type="CDD" id="cd00075">
    <property type="entry name" value="HATPase"/>
    <property type="match status" value="1"/>
</dbReference>
<comment type="subcellular location">
    <subcellularLocation>
        <location evidence="2">Cell membrane</location>
        <topology evidence="2">Multi-pass membrane protein</topology>
    </subcellularLocation>
</comment>
<keyword evidence="11" id="KW-0812">Transmembrane</keyword>
<evidence type="ECO:0000256" key="1">
    <source>
        <dbReference type="ARBA" id="ARBA00000085"/>
    </source>
</evidence>
<evidence type="ECO:0000256" key="10">
    <source>
        <dbReference type="ARBA" id="ARBA00023012"/>
    </source>
</evidence>
<proteinExistence type="predicted"/>
<keyword evidence="8 14" id="KW-0418">Kinase</keyword>
<dbReference type="InterPro" id="IPR003660">
    <property type="entry name" value="HAMP_dom"/>
</dbReference>
<keyword evidence="10" id="KW-0902">Two-component regulatory system</keyword>
<feature type="domain" description="Histidine kinase" evidence="12">
    <location>
        <begin position="254"/>
        <end position="481"/>
    </location>
</feature>
<dbReference type="SMART" id="SM00387">
    <property type="entry name" value="HATPase_c"/>
    <property type="match status" value="1"/>
</dbReference>
<evidence type="ECO:0000256" key="7">
    <source>
        <dbReference type="ARBA" id="ARBA00022741"/>
    </source>
</evidence>
<comment type="caution">
    <text evidence="14">The sequence shown here is derived from an EMBL/GenBank/DDBJ whole genome shotgun (WGS) entry which is preliminary data.</text>
</comment>
<protein>
    <recommendedName>
        <fullName evidence="3">histidine kinase</fullName>
        <ecNumber evidence="3">2.7.13.3</ecNumber>
    </recommendedName>
</protein>
<dbReference type="InterPro" id="IPR036097">
    <property type="entry name" value="HisK_dim/P_sf"/>
</dbReference>
<dbReference type="InterPro" id="IPR004358">
    <property type="entry name" value="Sig_transdc_His_kin-like_C"/>
</dbReference>
<name>A0A395VAG8_9FIRM</name>
<dbReference type="Gene3D" id="1.10.287.130">
    <property type="match status" value="1"/>
</dbReference>
<dbReference type="Proteomes" id="UP000266172">
    <property type="component" value="Unassembled WGS sequence"/>
</dbReference>
<dbReference type="PANTHER" id="PTHR44936:SF10">
    <property type="entry name" value="SENSOR PROTEIN RSTB"/>
    <property type="match status" value="1"/>
</dbReference>
<comment type="catalytic activity">
    <reaction evidence="1">
        <text>ATP + protein L-histidine = ADP + protein N-phospho-L-histidine.</text>
        <dbReference type="EC" id="2.7.13.3"/>
    </reaction>
</comment>
<dbReference type="GO" id="GO:0005524">
    <property type="term" value="F:ATP binding"/>
    <property type="evidence" value="ECO:0007669"/>
    <property type="project" value="UniProtKB-KW"/>
</dbReference>
<dbReference type="InterPro" id="IPR050980">
    <property type="entry name" value="2C_sensor_his_kinase"/>
</dbReference>
<gene>
    <name evidence="14" type="ORF">DWX93_09165</name>
</gene>
<dbReference type="PRINTS" id="PR00344">
    <property type="entry name" value="BCTRLSENSOR"/>
</dbReference>
<evidence type="ECO:0000256" key="4">
    <source>
        <dbReference type="ARBA" id="ARBA00022475"/>
    </source>
</evidence>
<evidence type="ECO:0000259" key="13">
    <source>
        <dbReference type="PROSITE" id="PS50885"/>
    </source>
</evidence>
<dbReference type="EMBL" id="QRVL01000006">
    <property type="protein sequence ID" value="RGS40588.1"/>
    <property type="molecule type" value="Genomic_DNA"/>
</dbReference>
<sequence>MGDRLSMERMKKKKKEIRLRTFFVRFLLKLVAAVLLAFLLWLLQITVSVGTGLILPANAAEKEALAYLHTIGAHTDIVSSGIPSACSYAIYDTSGALLETDMSDSLRENADLLALSGQDSLSANMLGRTYVKRQTDTRIVVLTYDFRSAFANPTLRRLFPSAELLEVFLLLFLLLAAFVLVITRQAKYLSRELFHLQEAADEIRNQNLDFTIRPTAIREFNQVAASLDALKSELSASLKEQWHMQQQRRRQFSALAHDIKTPLTIVRGNAELLSETALDETQQSCNRFILENAAQIQDYLSRIIELAKTDDPAAFSAECRFQAQLHTASFFDDLLGNTKSLGQKKELHVLFSTETLPAVLPLPEHPLRRILNNLLDNAVCYSPHKGTVTLDASIRDYRDAPEKESTLFLTVSDEGPGFCEDALLYGTEAFYRESADRNDKSHFGLGLSIADQLARGLGGSITLCNAPAGGAVVIVRLPLTGQLQRDTE</sequence>
<dbReference type="GO" id="GO:0000155">
    <property type="term" value="F:phosphorelay sensor kinase activity"/>
    <property type="evidence" value="ECO:0007669"/>
    <property type="project" value="InterPro"/>
</dbReference>
<evidence type="ECO:0000259" key="12">
    <source>
        <dbReference type="PROSITE" id="PS50109"/>
    </source>
</evidence>
<evidence type="ECO:0000256" key="9">
    <source>
        <dbReference type="ARBA" id="ARBA00022840"/>
    </source>
</evidence>
<organism evidence="14 15">
    <name type="scientific">Roseburia hominis</name>
    <dbReference type="NCBI Taxonomy" id="301301"/>
    <lineage>
        <taxon>Bacteria</taxon>
        <taxon>Bacillati</taxon>
        <taxon>Bacillota</taxon>
        <taxon>Clostridia</taxon>
        <taxon>Lachnospirales</taxon>
        <taxon>Lachnospiraceae</taxon>
        <taxon>Roseburia</taxon>
    </lineage>
</organism>
<dbReference type="Gene3D" id="6.10.340.10">
    <property type="match status" value="1"/>
</dbReference>
<dbReference type="InterPro" id="IPR036890">
    <property type="entry name" value="HATPase_C_sf"/>
</dbReference>
<evidence type="ECO:0000256" key="5">
    <source>
        <dbReference type="ARBA" id="ARBA00022553"/>
    </source>
</evidence>
<evidence type="ECO:0000313" key="15">
    <source>
        <dbReference type="Proteomes" id="UP000266172"/>
    </source>
</evidence>
<dbReference type="PROSITE" id="PS50885">
    <property type="entry name" value="HAMP"/>
    <property type="match status" value="1"/>
</dbReference>
<dbReference type="Pfam" id="PF02518">
    <property type="entry name" value="HATPase_c"/>
    <property type="match status" value="1"/>
</dbReference>
<dbReference type="InterPro" id="IPR005467">
    <property type="entry name" value="His_kinase_dom"/>
</dbReference>
<keyword evidence="4" id="KW-1003">Cell membrane</keyword>
<evidence type="ECO:0000256" key="8">
    <source>
        <dbReference type="ARBA" id="ARBA00022777"/>
    </source>
</evidence>
<evidence type="ECO:0000256" key="2">
    <source>
        <dbReference type="ARBA" id="ARBA00004651"/>
    </source>
</evidence>
<dbReference type="InterPro" id="IPR003594">
    <property type="entry name" value="HATPase_dom"/>
</dbReference>
<keyword evidence="7" id="KW-0547">Nucleotide-binding</keyword>
<dbReference type="RefSeq" id="WP_118097386.1">
    <property type="nucleotide sequence ID" value="NZ_QRVL01000006.1"/>
</dbReference>
<dbReference type="SUPFAM" id="SSF47384">
    <property type="entry name" value="Homodimeric domain of signal transducing histidine kinase"/>
    <property type="match status" value="1"/>
</dbReference>
<keyword evidence="11" id="KW-0472">Membrane</keyword>
<dbReference type="InterPro" id="IPR003661">
    <property type="entry name" value="HisK_dim/P_dom"/>
</dbReference>
<feature type="transmembrane region" description="Helical" evidence="11">
    <location>
        <begin position="164"/>
        <end position="183"/>
    </location>
</feature>
<reference evidence="14 15" key="1">
    <citation type="submission" date="2018-08" db="EMBL/GenBank/DDBJ databases">
        <title>A genome reference for cultivated species of the human gut microbiota.</title>
        <authorList>
            <person name="Zou Y."/>
            <person name="Xue W."/>
            <person name="Luo G."/>
        </authorList>
    </citation>
    <scope>NUCLEOTIDE SEQUENCE [LARGE SCALE GENOMIC DNA]</scope>
    <source>
        <strain evidence="14 15">AF22-12AC</strain>
    </source>
</reference>
<dbReference type="EC" id="2.7.13.3" evidence="3"/>
<evidence type="ECO:0000313" key="14">
    <source>
        <dbReference type="EMBL" id="RGS40588.1"/>
    </source>
</evidence>
<dbReference type="SMART" id="SM00388">
    <property type="entry name" value="HisKA"/>
    <property type="match status" value="1"/>
</dbReference>
<dbReference type="AlphaFoldDB" id="A0A395VAG8"/>
<keyword evidence="11" id="KW-1133">Transmembrane helix</keyword>
<evidence type="ECO:0000256" key="6">
    <source>
        <dbReference type="ARBA" id="ARBA00022679"/>
    </source>
</evidence>
<feature type="domain" description="HAMP" evidence="13">
    <location>
        <begin position="187"/>
        <end position="239"/>
    </location>
</feature>
<keyword evidence="9" id="KW-0067">ATP-binding</keyword>
<dbReference type="CDD" id="cd00082">
    <property type="entry name" value="HisKA"/>
    <property type="match status" value="1"/>
</dbReference>
<dbReference type="Pfam" id="PF00512">
    <property type="entry name" value="HisKA"/>
    <property type="match status" value="1"/>
</dbReference>
<dbReference type="SUPFAM" id="SSF55874">
    <property type="entry name" value="ATPase domain of HSP90 chaperone/DNA topoisomerase II/histidine kinase"/>
    <property type="match status" value="1"/>
</dbReference>
<accession>A0A395VAG8</accession>
<keyword evidence="5" id="KW-0597">Phosphoprotein</keyword>
<dbReference type="GO" id="GO:0005886">
    <property type="term" value="C:plasma membrane"/>
    <property type="evidence" value="ECO:0007669"/>
    <property type="project" value="UniProtKB-SubCell"/>
</dbReference>
<dbReference type="PANTHER" id="PTHR44936">
    <property type="entry name" value="SENSOR PROTEIN CREC"/>
    <property type="match status" value="1"/>
</dbReference>
<keyword evidence="6" id="KW-0808">Transferase</keyword>
<evidence type="ECO:0000256" key="3">
    <source>
        <dbReference type="ARBA" id="ARBA00012438"/>
    </source>
</evidence>
<dbReference type="PROSITE" id="PS50109">
    <property type="entry name" value="HIS_KIN"/>
    <property type="match status" value="1"/>
</dbReference>
<evidence type="ECO:0000256" key="11">
    <source>
        <dbReference type="SAM" id="Phobius"/>
    </source>
</evidence>
<dbReference type="Gene3D" id="3.30.565.10">
    <property type="entry name" value="Histidine kinase-like ATPase, C-terminal domain"/>
    <property type="match status" value="1"/>
</dbReference>